<reference evidence="4 5" key="1">
    <citation type="submission" date="2008-03" db="EMBL/GenBank/DDBJ databases">
        <title>The Genome Sequence of Verticillium dahliae VdLs.17.</title>
        <authorList>
            <consortium name="The Broad Institute Genome Sequencing Platform"/>
            <person name="Ma L.-J.J."/>
            <person name="Klosterman S.J."/>
            <person name="Subbarao K."/>
            <person name="Dobinson K."/>
            <person name="Veronese P."/>
            <person name="Kang S."/>
            <person name="Gold S.E."/>
            <person name="Young S."/>
            <person name="Jaffe D."/>
            <person name="Gnerre S."/>
            <person name="Berlin A."/>
            <person name="Heiman D."/>
            <person name="Hepburn T."/>
            <person name="Sykes S."/>
            <person name="Alvarado L."/>
            <person name="Kodira C.D."/>
            <person name="Lander E."/>
            <person name="Galagan J."/>
            <person name="Nusbaum C."/>
            <person name="Birren B."/>
        </authorList>
    </citation>
    <scope>NUCLEOTIDE SEQUENCE [LARGE SCALE GENOMIC DNA]</scope>
    <source>
        <strain evidence="5">VdLs.17 / ATCC MYA-4575 / FGSC 10137</strain>
    </source>
</reference>
<feature type="region of interest" description="Disordered" evidence="3">
    <location>
        <begin position="73"/>
        <end position="121"/>
    </location>
</feature>
<evidence type="ECO:0000313" key="5">
    <source>
        <dbReference type="Proteomes" id="UP000001611"/>
    </source>
</evidence>
<evidence type="ECO:0000313" key="4">
    <source>
        <dbReference type="EMBL" id="EGY18639.1"/>
    </source>
</evidence>
<sequence length="144" mass="15847">MLRSDCTCLRYCLFNADLHMPLRKAPTEKDDRFQHMYGKLPTRTDLLHHQLERMYFDSGDFALTAAHKASNIGNIQSGDKHPLVENISRPSAPVPSGSNVDDNASRNNASQTSKTIHASGIGQEMISGCKTTDGKLEGCGRRGD</sequence>
<protein>
    <recommendedName>
        <fullName evidence="2">mRNA stability protein</fullName>
    </recommendedName>
</protein>
<dbReference type="Proteomes" id="UP000001611">
    <property type="component" value="Chromosome 4"/>
</dbReference>
<dbReference type="InterPro" id="IPR006760">
    <property type="entry name" value="Endosulphine"/>
</dbReference>
<dbReference type="Pfam" id="PF04667">
    <property type="entry name" value="Endosulfine"/>
    <property type="match status" value="1"/>
</dbReference>
<evidence type="ECO:0000256" key="3">
    <source>
        <dbReference type="SAM" id="MobiDB-lite"/>
    </source>
</evidence>
<evidence type="ECO:0000256" key="1">
    <source>
        <dbReference type="ARBA" id="ARBA00010520"/>
    </source>
</evidence>
<dbReference type="STRING" id="498257.G2XFP1"/>
<dbReference type="AlphaFoldDB" id="G2XFP1"/>
<dbReference type="OrthoDB" id="4850226at2759"/>
<keyword evidence="5" id="KW-1185">Reference proteome</keyword>
<dbReference type="OMA" id="QDDHISH"/>
<comment type="function">
    <text evidence="2">Plays an essential role in initiation of the G0 program by preventing the degradation of specific nutrient-regulated mRNAs via the 5'-3' mRNA decay pathway.</text>
</comment>
<feature type="compositionally biased region" description="Polar residues" evidence="3">
    <location>
        <begin position="96"/>
        <end position="116"/>
    </location>
</feature>
<dbReference type="HOGENOM" id="CLU_101493_3_0_1"/>
<comment type="similarity">
    <text evidence="1 2">Belongs to the endosulfine family.</text>
</comment>
<gene>
    <name evidence="4" type="ORF">VDAG_09165</name>
</gene>
<dbReference type="KEGG" id="vda:VDAG_09165"/>
<organism evidence="4 5">
    <name type="scientific">Verticillium dahliae (strain VdLs.17 / ATCC MYA-4575 / FGSC 10137)</name>
    <name type="common">Verticillium wilt</name>
    <dbReference type="NCBI Taxonomy" id="498257"/>
    <lineage>
        <taxon>Eukaryota</taxon>
        <taxon>Fungi</taxon>
        <taxon>Dikarya</taxon>
        <taxon>Ascomycota</taxon>
        <taxon>Pezizomycotina</taxon>
        <taxon>Sordariomycetes</taxon>
        <taxon>Hypocreomycetidae</taxon>
        <taxon>Glomerellales</taxon>
        <taxon>Plectosphaerellaceae</taxon>
        <taxon>Verticillium</taxon>
    </lineage>
</organism>
<evidence type="ECO:0000256" key="2">
    <source>
        <dbReference type="RuleBase" id="RU363120"/>
    </source>
</evidence>
<dbReference type="GeneID" id="20710628"/>
<name>G2XFP1_VERDV</name>
<proteinExistence type="inferred from homology"/>
<dbReference type="eggNOG" id="KOG4076">
    <property type="taxonomic scope" value="Eukaryota"/>
</dbReference>
<dbReference type="EMBL" id="DS572717">
    <property type="protein sequence ID" value="EGY18639.1"/>
    <property type="molecule type" value="Genomic_DNA"/>
</dbReference>
<accession>G2XFP1</accession>
<dbReference type="InParanoid" id="G2XFP1"/>
<dbReference type="RefSeq" id="XP_009653762.1">
    <property type="nucleotide sequence ID" value="XM_009655467.1"/>
</dbReference>